<name>A0A6M3JF74_9ZZZZ</name>
<dbReference type="Pfam" id="PF09643">
    <property type="entry name" value="YopX"/>
    <property type="match status" value="1"/>
</dbReference>
<evidence type="ECO:0000313" key="2">
    <source>
        <dbReference type="EMBL" id="QJA68859.1"/>
    </source>
</evidence>
<reference evidence="2" key="1">
    <citation type="submission" date="2020-03" db="EMBL/GenBank/DDBJ databases">
        <title>The deep terrestrial virosphere.</title>
        <authorList>
            <person name="Holmfeldt K."/>
            <person name="Nilsson E."/>
            <person name="Simone D."/>
            <person name="Lopez-Fernandez M."/>
            <person name="Wu X."/>
            <person name="de Brujin I."/>
            <person name="Lundin D."/>
            <person name="Andersson A."/>
            <person name="Bertilsson S."/>
            <person name="Dopson M."/>
        </authorList>
    </citation>
    <scope>NUCLEOTIDE SEQUENCE</scope>
    <source>
        <strain evidence="2">MM415A05590</strain>
    </source>
</reference>
<dbReference type="InterPro" id="IPR023385">
    <property type="entry name" value="YopX-like_C"/>
</dbReference>
<dbReference type="AlphaFoldDB" id="A0A6M3JF74"/>
<evidence type="ECO:0000259" key="1">
    <source>
        <dbReference type="Pfam" id="PF09643"/>
    </source>
</evidence>
<dbReference type="SUPFAM" id="SSF159006">
    <property type="entry name" value="YopX-like"/>
    <property type="match status" value="1"/>
</dbReference>
<accession>A0A6M3JF74</accession>
<dbReference type="InterPro" id="IPR010024">
    <property type="entry name" value="CHP16711"/>
</dbReference>
<dbReference type="NCBIfam" id="TIGR01671">
    <property type="entry name" value="phage_TIGR01671"/>
    <property type="match status" value="1"/>
</dbReference>
<dbReference type="EMBL" id="MT141655">
    <property type="protein sequence ID" value="QJA68859.1"/>
    <property type="molecule type" value="Genomic_DNA"/>
</dbReference>
<sequence>MRGTKFRVWDQQKQKMYYGHQCHEDDPDGAWYMIDLNGHLWVYCDAQYYPFARDEDSDGQYYLRFKIMQFTGLRDKNGKEIYEGDILSTSNNNKLYDLWRACDFGYTQIVWDAEYSGFRGTKWTPIRETGGDSVYEVQFIEVIGNVYENRELLKEANDEQ</sequence>
<protein>
    <submittedName>
        <fullName evidence="2">Putative YopX protein</fullName>
    </submittedName>
</protein>
<gene>
    <name evidence="2" type="ORF">MM415A05590_0011</name>
</gene>
<feature type="domain" description="YopX protein" evidence="1">
    <location>
        <begin position="5"/>
        <end position="154"/>
    </location>
</feature>
<proteinExistence type="predicted"/>
<dbReference type="Gene3D" id="2.30.30.290">
    <property type="entry name" value="YopX-like domains"/>
    <property type="match status" value="1"/>
</dbReference>
<dbReference type="InterPro" id="IPR019096">
    <property type="entry name" value="YopX_protein"/>
</dbReference>
<organism evidence="2">
    <name type="scientific">viral metagenome</name>
    <dbReference type="NCBI Taxonomy" id="1070528"/>
    <lineage>
        <taxon>unclassified sequences</taxon>
        <taxon>metagenomes</taxon>
        <taxon>organismal metagenomes</taxon>
    </lineage>
</organism>